<feature type="compositionally biased region" description="Polar residues" evidence="1">
    <location>
        <begin position="361"/>
        <end position="375"/>
    </location>
</feature>
<dbReference type="Proteomes" id="UP000694546">
    <property type="component" value="Chromosome 7"/>
</dbReference>
<dbReference type="GeneTree" id="ENSGT00940000160919"/>
<feature type="compositionally biased region" description="Low complexity" evidence="1">
    <location>
        <begin position="325"/>
        <end position="347"/>
    </location>
</feature>
<evidence type="ECO:0000313" key="2">
    <source>
        <dbReference type="Ensembl" id="ENSGMOP00000056649.1"/>
    </source>
</evidence>
<name>A0A8C5FRR6_GADMO</name>
<dbReference type="PANTHER" id="PTHR46810:SF1">
    <property type="entry name" value="INACTIVE POLYGLYCYLASE TTLL10"/>
    <property type="match status" value="1"/>
</dbReference>
<feature type="region of interest" description="Disordered" evidence="1">
    <location>
        <begin position="480"/>
        <end position="556"/>
    </location>
</feature>
<proteinExistence type="predicted"/>
<dbReference type="Ensembl" id="ENSGMOT00000026864.1">
    <property type="protein sequence ID" value="ENSGMOP00000056649.1"/>
    <property type="gene ID" value="ENSGMOG00000023045.1"/>
</dbReference>
<sequence>MEQFFPDTFRLDLSEEREAFFAQQNGVEDGHQGACVWICKPTGMNQGKGIFLLKTPEDVAGLRLRLQQQQSSKSNRGRANIRSPQAHIAQRYVNNPLLLEGRKFDVRSYLLIACTDPYIVFFRHGYARLTCDPYDPRSNNLTAHLTNQYMQKKNPMYSVLKEDTVWSMEKLNDYVNDTYSVAKGLPRDWITGDFTSSMKQIMFQCFLAVKSKLDRKLGLFDLLGCDFLIDEEFKVWLLEMNCNPALTTNCGVLQDVVPSMLGETLDITLEIFSKRLCGQEILPLISQRHFVLLYSSPEPLTRASGPGGRRRTPGGVQPSSTSKQNATTAATTTNTTPAIPNTTAPTATKRHDPAAPRRRSLGNTNRVRTSCVSGTESEDVGNLDTSKSKSNLPETSSPSSTARHVPSPNDPCPMMALEVNTLSFPPQELTAASGRTETLSTHVCGLPLKSSHSRVELRLNKCLWPPPEYYIAGKKRRPKRANLASLPTTRELGEGTGGSKEERPGGALSGSSFRAQQTIPSPHPGRPVWTGSQEKGNEASAGGGNTGGCLPNGNKKGELRFWICK</sequence>
<dbReference type="PANTHER" id="PTHR46810">
    <property type="entry name" value="INACTIVE POLYGLYCYLASE TTLL10"/>
    <property type="match status" value="1"/>
</dbReference>
<dbReference type="InterPro" id="IPR004344">
    <property type="entry name" value="TTL/TTLL_fam"/>
</dbReference>
<dbReference type="Pfam" id="PF03133">
    <property type="entry name" value="TTL"/>
    <property type="match status" value="1"/>
</dbReference>
<protein>
    <submittedName>
        <fullName evidence="2">Tubulin tyrosine ligase-like family, member 10</fullName>
    </submittedName>
</protein>
<feature type="region of interest" description="Disordered" evidence="1">
    <location>
        <begin position="299"/>
        <end position="411"/>
    </location>
</feature>
<feature type="compositionally biased region" description="Polar residues" evidence="1">
    <location>
        <begin position="509"/>
        <end position="520"/>
    </location>
</feature>
<reference evidence="2" key="2">
    <citation type="submission" date="2025-09" db="UniProtKB">
        <authorList>
            <consortium name="Ensembl"/>
        </authorList>
    </citation>
    <scope>IDENTIFICATION</scope>
</reference>
<dbReference type="PROSITE" id="PS51221">
    <property type="entry name" value="TTL"/>
    <property type="match status" value="1"/>
</dbReference>
<dbReference type="GO" id="GO:0070737">
    <property type="term" value="F:protein-glycine ligase activity, elongating"/>
    <property type="evidence" value="ECO:0007669"/>
    <property type="project" value="TreeGrafter"/>
</dbReference>
<feature type="compositionally biased region" description="Polar residues" evidence="1">
    <location>
        <begin position="383"/>
        <end position="402"/>
    </location>
</feature>
<accession>A0A8C5FRR6</accession>
<dbReference type="AlphaFoldDB" id="A0A8C5FRR6"/>
<dbReference type="InterPro" id="IPR027752">
    <property type="entry name" value="TTLL10"/>
</dbReference>
<organism evidence="2 3">
    <name type="scientific">Gadus morhua</name>
    <name type="common">Atlantic cod</name>
    <dbReference type="NCBI Taxonomy" id="8049"/>
    <lineage>
        <taxon>Eukaryota</taxon>
        <taxon>Metazoa</taxon>
        <taxon>Chordata</taxon>
        <taxon>Craniata</taxon>
        <taxon>Vertebrata</taxon>
        <taxon>Euteleostomi</taxon>
        <taxon>Actinopterygii</taxon>
        <taxon>Neopterygii</taxon>
        <taxon>Teleostei</taxon>
        <taxon>Neoteleostei</taxon>
        <taxon>Acanthomorphata</taxon>
        <taxon>Zeiogadaria</taxon>
        <taxon>Gadariae</taxon>
        <taxon>Gadiformes</taxon>
        <taxon>Gadoidei</taxon>
        <taxon>Gadidae</taxon>
        <taxon>Gadus</taxon>
    </lineage>
</organism>
<reference evidence="2" key="1">
    <citation type="submission" date="2025-08" db="UniProtKB">
        <authorList>
            <consortium name="Ensembl"/>
        </authorList>
    </citation>
    <scope>IDENTIFICATION</scope>
</reference>
<evidence type="ECO:0000256" key="1">
    <source>
        <dbReference type="SAM" id="MobiDB-lite"/>
    </source>
</evidence>
<keyword evidence="3" id="KW-1185">Reference proteome</keyword>
<evidence type="ECO:0000313" key="3">
    <source>
        <dbReference type="Proteomes" id="UP000694546"/>
    </source>
</evidence>
<dbReference type="SUPFAM" id="SSF56059">
    <property type="entry name" value="Glutathione synthetase ATP-binding domain-like"/>
    <property type="match status" value="1"/>
</dbReference>
<dbReference type="Gene3D" id="3.30.470.20">
    <property type="entry name" value="ATP-grasp fold, B domain"/>
    <property type="match status" value="1"/>
</dbReference>